<comment type="caution">
    <text evidence="1">The sequence shown here is derived from an EMBL/GenBank/DDBJ whole genome shotgun (WGS) entry which is preliminary data.</text>
</comment>
<protein>
    <submittedName>
        <fullName evidence="1">Uncharacterized protein</fullName>
    </submittedName>
</protein>
<organism evidence="1 2">
    <name type="scientific">Lithospermum erythrorhizon</name>
    <name type="common">Purple gromwell</name>
    <name type="synonym">Lithospermum officinale var. erythrorhizon</name>
    <dbReference type="NCBI Taxonomy" id="34254"/>
    <lineage>
        <taxon>Eukaryota</taxon>
        <taxon>Viridiplantae</taxon>
        <taxon>Streptophyta</taxon>
        <taxon>Embryophyta</taxon>
        <taxon>Tracheophyta</taxon>
        <taxon>Spermatophyta</taxon>
        <taxon>Magnoliopsida</taxon>
        <taxon>eudicotyledons</taxon>
        <taxon>Gunneridae</taxon>
        <taxon>Pentapetalae</taxon>
        <taxon>asterids</taxon>
        <taxon>lamiids</taxon>
        <taxon>Boraginales</taxon>
        <taxon>Boraginaceae</taxon>
        <taxon>Boraginoideae</taxon>
        <taxon>Lithospermeae</taxon>
        <taxon>Lithospermum</taxon>
    </lineage>
</organism>
<evidence type="ECO:0000313" key="2">
    <source>
        <dbReference type="Proteomes" id="UP001454036"/>
    </source>
</evidence>
<proteinExistence type="predicted"/>
<evidence type="ECO:0000313" key="1">
    <source>
        <dbReference type="EMBL" id="GAA0162407.1"/>
    </source>
</evidence>
<reference evidence="1 2" key="1">
    <citation type="submission" date="2024-01" db="EMBL/GenBank/DDBJ databases">
        <title>The complete chloroplast genome sequence of Lithospermum erythrorhizon: insights into the phylogenetic relationship among Boraginaceae species and the maternal lineages of purple gromwells.</title>
        <authorList>
            <person name="Okada T."/>
            <person name="Watanabe K."/>
        </authorList>
    </citation>
    <scope>NUCLEOTIDE SEQUENCE [LARGE SCALE GENOMIC DNA]</scope>
</reference>
<name>A0AAV3QH20_LITER</name>
<dbReference type="Proteomes" id="UP001454036">
    <property type="component" value="Unassembled WGS sequence"/>
</dbReference>
<keyword evidence="2" id="KW-1185">Reference proteome</keyword>
<dbReference type="AlphaFoldDB" id="A0AAV3QH20"/>
<accession>A0AAV3QH20</accession>
<gene>
    <name evidence="1" type="ORF">LIER_39407</name>
</gene>
<dbReference type="EMBL" id="BAABME010021106">
    <property type="protein sequence ID" value="GAA0162407.1"/>
    <property type="molecule type" value="Genomic_DNA"/>
</dbReference>
<sequence length="136" mass="15793">MKGDRRGKVVSQLLVNGQWNKSKVEMNLGSEEAKKILTIPLSRRPICDKLIWHYTKCGNYITSSSYQCAIEMRRHGDLEDEQVGRVVRSWKSSSVGRRFRLGYASPWGLNTAGRHWCSFKEWWVHFFTQVKQTGEA</sequence>